<name>A0ABU7S2Q8_9ACTN</name>
<evidence type="ECO:0000313" key="2">
    <source>
        <dbReference type="EMBL" id="MEE6263078.1"/>
    </source>
</evidence>
<feature type="transmembrane region" description="Helical" evidence="1">
    <location>
        <begin position="93"/>
        <end position="115"/>
    </location>
</feature>
<dbReference type="RefSeq" id="WP_331218016.1">
    <property type="nucleotide sequence ID" value="NZ_JAZGQK010000034.1"/>
</dbReference>
<proteinExistence type="predicted"/>
<accession>A0ABU7S2Q8</accession>
<comment type="caution">
    <text evidence="2">The sequence shown here is derived from an EMBL/GenBank/DDBJ whole genome shotgun (WGS) entry which is preliminary data.</text>
</comment>
<evidence type="ECO:0008006" key="4">
    <source>
        <dbReference type="Google" id="ProtNLM"/>
    </source>
</evidence>
<organism evidence="2 3">
    <name type="scientific">Plantactinospora sonchi</name>
    <dbReference type="NCBI Taxonomy" id="1544735"/>
    <lineage>
        <taxon>Bacteria</taxon>
        <taxon>Bacillati</taxon>
        <taxon>Actinomycetota</taxon>
        <taxon>Actinomycetes</taxon>
        <taxon>Micromonosporales</taxon>
        <taxon>Micromonosporaceae</taxon>
        <taxon>Plantactinospora</taxon>
    </lineage>
</organism>
<sequence length="226" mass="24018">MPLWRYEARRAGWTVFAAPLTALLVGVALALLAANGGSSRAQVGRMLLAGPEVMLPLAVGMAAVSMVARDGCRELQLSLPTRYAVTLGRRLGALALAGAVCTLLFSAVLGLTGWWTGPGPLASTLVWLPPTVWLTGLAVLVGMLGRSVVLATTVVATVWLGELLFAASIGALDWARPFFLFTTVRFGVDADWWSNRLALTGSGLLIFAVVALLLRRPHRLLTEEEV</sequence>
<dbReference type="EMBL" id="JAZGQK010000034">
    <property type="protein sequence ID" value="MEE6263078.1"/>
    <property type="molecule type" value="Genomic_DNA"/>
</dbReference>
<evidence type="ECO:0000313" key="3">
    <source>
        <dbReference type="Proteomes" id="UP001332243"/>
    </source>
</evidence>
<feature type="transmembrane region" description="Helical" evidence="1">
    <location>
        <begin position="121"/>
        <end position="141"/>
    </location>
</feature>
<keyword evidence="1" id="KW-0812">Transmembrane</keyword>
<feature type="transmembrane region" description="Helical" evidence="1">
    <location>
        <begin position="53"/>
        <end position="72"/>
    </location>
</feature>
<dbReference type="Proteomes" id="UP001332243">
    <property type="component" value="Unassembled WGS sequence"/>
</dbReference>
<feature type="transmembrane region" description="Helical" evidence="1">
    <location>
        <begin position="148"/>
        <end position="172"/>
    </location>
</feature>
<keyword evidence="1" id="KW-0472">Membrane</keyword>
<feature type="transmembrane region" description="Helical" evidence="1">
    <location>
        <begin position="192"/>
        <end position="214"/>
    </location>
</feature>
<feature type="transmembrane region" description="Helical" evidence="1">
    <location>
        <begin position="12"/>
        <end position="33"/>
    </location>
</feature>
<reference evidence="2 3" key="1">
    <citation type="submission" date="2024-01" db="EMBL/GenBank/DDBJ databases">
        <title>Genome insights into Plantactinospora sonchi sp. nov.</title>
        <authorList>
            <person name="Wang L."/>
        </authorList>
    </citation>
    <scope>NUCLEOTIDE SEQUENCE [LARGE SCALE GENOMIC DNA]</scope>
    <source>
        <strain evidence="2 3">NEAU-QY2</strain>
    </source>
</reference>
<keyword evidence="3" id="KW-1185">Reference proteome</keyword>
<protein>
    <recommendedName>
        <fullName evidence="4">ABC transporter permease</fullName>
    </recommendedName>
</protein>
<keyword evidence="1" id="KW-1133">Transmembrane helix</keyword>
<gene>
    <name evidence="2" type="ORF">V1633_31825</name>
</gene>
<evidence type="ECO:0000256" key="1">
    <source>
        <dbReference type="SAM" id="Phobius"/>
    </source>
</evidence>